<keyword evidence="9" id="KW-0472">Membrane</keyword>
<keyword evidence="7 11" id="KW-0732">Signal</keyword>
<organism evidence="15 16">
    <name type="scientific">Bartonella alsatica</name>
    <dbReference type="NCBI Taxonomy" id="52764"/>
    <lineage>
        <taxon>Bacteria</taxon>
        <taxon>Pseudomonadati</taxon>
        <taxon>Pseudomonadota</taxon>
        <taxon>Alphaproteobacteria</taxon>
        <taxon>Hyphomicrobiales</taxon>
        <taxon>Bartonellaceae</taxon>
        <taxon>Bartonella</taxon>
    </lineage>
</organism>
<feature type="domain" description="Trimeric autotransporter adhesin YadA-like stalk" evidence="14">
    <location>
        <begin position="1193"/>
        <end position="1230"/>
    </location>
</feature>
<dbReference type="Gene3D" id="2.20.70.140">
    <property type="match status" value="5"/>
</dbReference>
<dbReference type="InterPro" id="IPR008640">
    <property type="entry name" value="Adhesin_Head_dom"/>
</dbReference>
<feature type="domain" description="Trimeric autotransporter adhesin YadA-like stalk" evidence="14">
    <location>
        <begin position="1306"/>
        <end position="1333"/>
    </location>
</feature>
<feature type="domain" description="Trimeric autotransporter adhesin YadA-like head" evidence="13">
    <location>
        <begin position="144"/>
        <end position="170"/>
    </location>
</feature>
<keyword evidence="6" id="KW-0812">Transmembrane</keyword>
<evidence type="ECO:0000313" key="15">
    <source>
        <dbReference type="EMBL" id="QLC52165.1"/>
    </source>
</evidence>
<evidence type="ECO:0000256" key="1">
    <source>
        <dbReference type="ARBA" id="ARBA00004241"/>
    </source>
</evidence>
<feature type="domain" description="Trimeric autotransporter adhesin YadA-like stalk" evidence="14">
    <location>
        <begin position="830"/>
        <end position="870"/>
    </location>
</feature>
<evidence type="ECO:0000256" key="8">
    <source>
        <dbReference type="ARBA" id="ARBA00022927"/>
    </source>
</evidence>
<dbReference type="InterPro" id="IPR005594">
    <property type="entry name" value="YadA_C"/>
</dbReference>
<feature type="domain" description="Trimeric autotransporter adhesin YadA-like head" evidence="13">
    <location>
        <begin position="232"/>
        <end position="252"/>
    </location>
</feature>
<evidence type="ECO:0000259" key="13">
    <source>
        <dbReference type="Pfam" id="PF05658"/>
    </source>
</evidence>
<feature type="domain" description="Trimeric autotransporter adhesin YadA-like C-terminal membrane anchor" evidence="12">
    <location>
        <begin position="1404"/>
        <end position="1459"/>
    </location>
</feature>
<dbReference type="EMBL" id="CP058235">
    <property type="protein sequence ID" value="QLC52165.1"/>
    <property type="molecule type" value="Genomic_DNA"/>
</dbReference>
<dbReference type="Gene3D" id="6.20.50.100">
    <property type="match status" value="5"/>
</dbReference>
<comment type="subcellular location">
    <subcellularLocation>
        <location evidence="2">Cell outer membrane</location>
    </subcellularLocation>
    <subcellularLocation>
        <location evidence="1">Cell surface</location>
    </subcellularLocation>
</comment>
<evidence type="ECO:0000256" key="7">
    <source>
        <dbReference type="ARBA" id="ARBA00022729"/>
    </source>
</evidence>
<dbReference type="Gene3D" id="2.150.10.10">
    <property type="entry name" value="Serralysin-like metalloprotease, C-terminal"/>
    <property type="match status" value="2"/>
</dbReference>
<evidence type="ECO:0000256" key="6">
    <source>
        <dbReference type="ARBA" id="ARBA00022692"/>
    </source>
</evidence>
<feature type="domain" description="Trimeric autotransporter adhesin YadA-like head" evidence="13">
    <location>
        <begin position="200"/>
        <end position="225"/>
    </location>
</feature>
<comment type="similarity">
    <text evidence="3">Belongs to the autotransporter-2 (AT-2) (TC 1.B.40) family.</text>
</comment>
<dbReference type="Pfam" id="PF05658">
    <property type="entry name" value="YadA_head"/>
    <property type="match status" value="4"/>
</dbReference>
<keyword evidence="4" id="KW-0813">Transport</keyword>
<evidence type="ECO:0000256" key="3">
    <source>
        <dbReference type="ARBA" id="ARBA00005848"/>
    </source>
</evidence>
<evidence type="ECO:0000256" key="11">
    <source>
        <dbReference type="SAM" id="SignalP"/>
    </source>
</evidence>
<reference evidence="15 16" key="1">
    <citation type="submission" date="2020-06" db="EMBL/GenBank/DDBJ databases">
        <title>Complete closed genome sequence of Bartonella alsatica CIP 105477.</title>
        <authorList>
            <person name="Thibau A."/>
            <person name="Schultze T.G."/>
            <person name="Kempf V.A.J."/>
        </authorList>
    </citation>
    <scope>NUCLEOTIDE SEQUENCE [LARGE SCALE GENOMIC DNA]</scope>
    <source>
        <strain evidence="15 16">CIP 105477</strain>
    </source>
</reference>
<name>A0ABX6QH49_9HYPH</name>
<dbReference type="SUPFAM" id="SSF54523">
    <property type="entry name" value="Pili subunits"/>
    <property type="match status" value="1"/>
</dbReference>
<keyword evidence="16" id="KW-1185">Reference proteome</keyword>
<evidence type="ECO:0000259" key="12">
    <source>
        <dbReference type="Pfam" id="PF03895"/>
    </source>
</evidence>
<evidence type="ECO:0000256" key="4">
    <source>
        <dbReference type="ARBA" id="ARBA00022448"/>
    </source>
</evidence>
<feature type="domain" description="Trimeric autotransporter adhesin YadA-like stalk" evidence="14">
    <location>
        <begin position="712"/>
        <end position="752"/>
    </location>
</feature>
<feature type="domain" description="Trimeric autotransporter adhesin YadA-like stalk" evidence="14">
    <location>
        <begin position="1078"/>
        <end position="1112"/>
    </location>
</feature>
<evidence type="ECO:0000313" key="16">
    <source>
        <dbReference type="Proteomes" id="UP000509443"/>
    </source>
</evidence>
<dbReference type="Gene3D" id="4.10.80.270">
    <property type="match status" value="1"/>
</dbReference>
<feature type="chain" id="PRO_5045619402" evidence="11">
    <location>
        <begin position="33"/>
        <end position="1461"/>
    </location>
</feature>
<dbReference type="InterPro" id="IPR045584">
    <property type="entry name" value="Pilin-like"/>
</dbReference>
<dbReference type="Gene3D" id="6.10.250.2040">
    <property type="match status" value="2"/>
</dbReference>
<dbReference type="InterPro" id="IPR011049">
    <property type="entry name" value="Serralysin-like_metalloprot_C"/>
</dbReference>
<dbReference type="CDD" id="cd12820">
    <property type="entry name" value="LbR_YadA-like"/>
    <property type="match status" value="1"/>
</dbReference>
<dbReference type="NCBIfam" id="NF033870">
    <property type="entry name" value="VOMP_auto_Cterm"/>
    <property type="match status" value="1"/>
</dbReference>
<dbReference type="InterPro" id="IPR008635">
    <property type="entry name" value="Coiled_stalk_dom"/>
</dbReference>
<protein>
    <submittedName>
        <fullName evidence="15">Vomp family autotransporter</fullName>
    </submittedName>
</protein>
<evidence type="ECO:0000256" key="10">
    <source>
        <dbReference type="ARBA" id="ARBA00023237"/>
    </source>
</evidence>
<feature type="domain" description="Trimeric autotransporter adhesin YadA-like stalk" evidence="14">
    <location>
        <begin position="358"/>
        <end position="398"/>
    </location>
</feature>
<dbReference type="Gene3D" id="1.20.5.170">
    <property type="match status" value="2"/>
</dbReference>
<feature type="domain" description="Trimeric autotransporter adhesin YadA-like head" evidence="13">
    <location>
        <begin position="283"/>
        <end position="309"/>
    </location>
</feature>
<feature type="signal peptide" evidence="11">
    <location>
        <begin position="1"/>
        <end position="32"/>
    </location>
</feature>
<dbReference type="SUPFAM" id="SSF101967">
    <property type="entry name" value="Adhesin YadA, collagen-binding domain"/>
    <property type="match status" value="8"/>
</dbReference>
<dbReference type="Pfam" id="PF05662">
    <property type="entry name" value="YadA_stalk"/>
    <property type="match status" value="9"/>
</dbReference>
<gene>
    <name evidence="15" type="ORF">HWV54_04635</name>
</gene>
<keyword evidence="8" id="KW-0653">Protein transport</keyword>
<dbReference type="Pfam" id="PF03895">
    <property type="entry name" value="YadA_anchor"/>
    <property type="match status" value="1"/>
</dbReference>
<proteinExistence type="inferred from homology"/>
<dbReference type="Gene3D" id="3.30.1300.30">
    <property type="entry name" value="GSPII I/J protein-like"/>
    <property type="match status" value="1"/>
</dbReference>
<keyword evidence="10" id="KW-0998">Cell outer membrane</keyword>
<dbReference type="RefSeq" id="WP_176953562.1">
    <property type="nucleotide sequence ID" value="NZ_CP058235.1"/>
</dbReference>
<evidence type="ECO:0000256" key="2">
    <source>
        <dbReference type="ARBA" id="ARBA00004442"/>
    </source>
</evidence>
<evidence type="ECO:0000256" key="9">
    <source>
        <dbReference type="ARBA" id="ARBA00023136"/>
    </source>
</evidence>
<feature type="domain" description="Trimeric autotransporter adhesin YadA-like stalk" evidence="14">
    <location>
        <begin position="476"/>
        <end position="516"/>
    </location>
</feature>
<dbReference type="Proteomes" id="UP000509443">
    <property type="component" value="Chromosome"/>
</dbReference>
<feature type="domain" description="Trimeric autotransporter adhesin YadA-like stalk" evidence="14">
    <location>
        <begin position="948"/>
        <end position="978"/>
    </location>
</feature>
<keyword evidence="5" id="KW-1134">Transmembrane beta strand</keyword>
<accession>A0ABX6QH49</accession>
<sequence>MKKLYSTSNLVKAVSLSAAMATFLSSVSPIVASNVALTGHTIQSSNTYVNYSFGSHGSVVFAGDESFCGADNVTGRGHPTERTNNIITAEEQFRRFVENQTFDNRTPYGTTTGQVLWHGDSITSPDGGYMGALTGGDTNAMPVAYGIYSFATGCGSYATGNYSTVFGANATATAGGAQAFGVAALAAGRASVAMGMSSEASGEAAIAFGGLASALGKNSIAVGTKTKAEQNYGIAIGSEAEALGSGAIAIGSRDSDRTEPANPNRKVTAKAENSIAIGTHTYAEKEDSVAIGANAQVTVNDGVAIGGGSLSDRAKGIVGYDPYLNSESTETGIAWKSTTGAFSVGEVGGRDNGRLTRQITGVAAGSEDTDAVNVAQLKAMRDLVTGAWSFSINGENATEIQSGSTLDFFAVKHDDFSDNRNIKIVKGPDKQITFDLNDYIKVNRIETGISSLSNAGLMITGGPNVTEGGIFAGNKKITGVEQGTNDNDAVNFAQLKAMQGLVTGAWSFSINGENATEIQSGSTLDFFAVKHDDFSDNRNIKIVKGPDKQITFDLNDYIKVNRIETGISSLSNAGLMITGGPNVTEGGIFAGNKKITGVEQGTNDNDAVNFAQLKAMQGLVTGAWSFSINGENATEIQSGSTLDFFAVKHDDFSDNRNIKIVKGPDKQITFDLNDYIKVNRIETGISSLSNAGLMITGGPNVTEGGIFAGNKKITGVEQGTNDNDAVNFAQLKAMQGLVTGAWSFSINGENATEIQSGSTLDFFAVKHDDFSDNRNIKIVKGPDKQITFDLNDYIKVNRIETGISSLSNAGLMITGGPNVTEGGIFAGNKKITGVEQGTNDNDAVNFAQLKAMQGLVTGAWSFSINGENATEIQSGSTLDFFAVKHDDFSDNRNIKIVKGPDKQITFDLNDYIKVNRIETGISSLSNAGLMITGGPNVTEGGIFAGNKKITGVKQGTNDNDAVNFAQLNDFRDQITNGLLIKQDGEDAPITIGQATNGIEINIANKLGDARKISGVKAAENDDEAVNKKQFDKELKDISKNIELANASAVLYDKNEDGTVNYGSVTLGGTKSEGPVFLHNVKDGIIAANSTDAITGNQLYLISNQLARYFGGGAGYREGVWTAPNFSISQVTANGTVNEQAYQNVAEALDGINGSIVNINNRIGEIKNQVNSDSLHWSNELGAYDASRDGQPSKIINVADGEISQDSKEAVNGGQLWETNERVKNVAKKVDHIENRVDNISNTIADIGDTIADIGDTVLNIENKVDNIENTVGELADGVVKYDRDEEGNKINKVTLAGGNESEPVLIDNVADGRIEQGSKEAINGGQLHDYTDQQMKIVLEDAKNYTDKRVNNIVVDAIDDAVERANKYTNMKFEALSYSIENVRKEAKQAAAIGLAVSNLRYNDIPGKLSIGFGSGLWRSQSAFAFGAGYTSENGAIRSNISVTTSGGHWGVGAGFNMTLN</sequence>
<feature type="domain" description="Trimeric autotransporter adhesin YadA-like stalk" evidence="14">
    <location>
        <begin position="594"/>
        <end position="634"/>
    </location>
</feature>
<evidence type="ECO:0000259" key="14">
    <source>
        <dbReference type="Pfam" id="PF05662"/>
    </source>
</evidence>
<evidence type="ECO:0000256" key="5">
    <source>
        <dbReference type="ARBA" id="ARBA00022452"/>
    </source>
</evidence>